<dbReference type="Proteomes" id="UP000677228">
    <property type="component" value="Unassembled WGS sequence"/>
</dbReference>
<proteinExistence type="predicted"/>
<dbReference type="EMBL" id="CAJOBA010035741">
    <property type="protein sequence ID" value="CAF4009914.1"/>
    <property type="molecule type" value="Genomic_DNA"/>
</dbReference>
<dbReference type="PROSITE" id="PS50005">
    <property type="entry name" value="TPR"/>
    <property type="match status" value="2"/>
</dbReference>
<dbReference type="PANTHER" id="PTHR45641:SF1">
    <property type="entry name" value="AAA+ ATPASE DOMAIN-CONTAINING PROTEIN"/>
    <property type="match status" value="1"/>
</dbReference>
<evidence type="ECO:0000256" key="2">
    <source>
        <dbReference type="ARBA" id="ARBA00022803"/>
    </source>
</evidence>
<evidence type="ECO:0000313" key="5">
    <source>
        <dbReference type="EMBL" id="CAF4009914.1"/>
    </source>
</evidence>
<dbReference type="Gene3D" id="1.25.40.10">
    <property type="entry name" value="Tetratricopeptide repeat domain"/>
    <property type="match status" value="2"/>
</dbReference>
<dbReference type="SMART" id="SM00028">
    <property type="entry name" value="TPR"/>
    <property type="match status" value="5"/>
</dbReference>
<protein>
    <recommendedName>
        <fullName evidence="7">Tetratricopeptide repeat protein</fullName>
    </recommendedName>
</protein>
<dbReference type="Pfam" id="PF13424">
    <property type="entry name" value="TPR_12"/>
    <property type="match status" value="1"/>
</dbReference>
<name>A0A8S2EDR0_9BILA</name>
<organism evidence="4 6">
    <name type="scientific">Didymodactylos carnosus</name>
    <dbReference type="NCBI Taxonomy" id="1234261"/>
    <lineage>
        <taxon>Eukaryota</taxon>
        <taxon>Metazoa</taxon>
        <taxon>Spiralia</taxon>
        <taxon>Gnathifera</taxon>
        <taxon>Rotifera</taxon>
        <taxon>Eurotatoria</taxon>
        <taxon>Bdelloidea</taxon>
        <taxon>Philodinida</taxon>
        <taxon>Philodinidae</taxon>
        <taxon>Didymodactylos</taxon>
    </lineage>
</organism>
<dbReference type="Proteomes" id="UP000682733">
    <property type="component" value="Unassembled WGS sequence"/>
</dbReference>
<evidence type="ECO:0000256" key="1">
    <source>
        <dbReference type="ARBA" id="ARBA00022737"/>
    </source>
</evidence>
<keyword evidence="1" id="KW-0677">Repeat</keyword>
<dbReference type="AlphaFoldDB" id="A0A8S2EDR0"/>
<evidence type="ECO:0000313" key="6">
    <source>
        <dbReference type="Proteomes" id="UP000677228"/>
    </source>
</evidence>
<dbReference type="InterPro" id="IPR019734">
    <property type="entry name" value="TPR_rpt"/>
</dbReference>
<sequence length="289" mass="33959">MWIATLALCLDEDYELIDLMEQMKREAGVRENCFASLGWLLHAKGEYEKARSYVQQLLNEHSLLDEPAIRLCYSILGGVATAFKEYDESLIYCQHVLKLCQKCGEDAPLPVAYQDIGEAYYWKKDYDLALEYEQKALDLLPEEHLQRSYIYRVIARVYRATYHYDLSLSYHQKVLDIQKKHLHENHLDFAAAYNSIAAVYHNMRLYEKALGYLNKALSICKKSLPVNHPDTQRIERNILRTINHYNRKRQYKVSNIILLYYLKSLKSDLPDTEHETCSILVRFLFDGVM</sequence>
<gene>
    <name evidence="4" type="ORF">OVA965_LOCUS23931</name>
    <name evidence="5" type="ORF">TMI583_LOCUS24652</name>
</gene>
<evidence type="ECO:0000313" key="4">
    <source>
        <dbReference type="EMBL" id="CAF1199788.1"/>
    </source>
</evidence>
<comment type="caution">
    <text evidence="4">The sequence shown here is derived from an EMBL/GenBank/DDBJ whole genome shotgun (WGS) entry which is preliminary data.</text>
</comment>
<dbReference type="InterPro" id="IPR011990">
    <property type="entry name" value="TPR-like_helical_dom_sf"/>
</dbReference>
<dbReference type="EMBL" id="CAJNOK010014207">
    <property type="protein sequence ID" value="CAF1199788.1"/>
    <property type="molecule type" value="Genomic_DNA"/>
</dbReference>
<evidence type="ECO:0000256" key="3">
    <source>
        <dbReference type="PROSITE-ProRule" id="PRU00339"/>
    </source>
</evidence>
<reference evidence="4" key="1">
    <citation type="submission" date="2021-02" db="EMBL/GenBank/DDBJ databases">
        <authorList>
            <person name="Nowell W R."/>
        </authorList>
    </citation>
    <scope>NUCLEOTIDE SEQUENCE</scope>
</reference>
<feature type="repeat" description="TPR" evidence="3">
    <location>
        <begin position="110"/>
        <end position="143"/>
    </location>
</feature>
<feature type="repeat" description="TPR" evidence="3">
    <location>
        <begin position="190"/>
        <end position="223"/>
    </location>
</feature>
<dbReference type="PANTHER" id="PTHR45641">
    <property type="entry name" value="TETRATRICOPEPTIDE REPEAT PROTEIN (AFU_ORTHOLOGUE AFUA_6G03870)"/>
    <property type="match status" value="1"/>
</dbReference>
<keyword evidence="2 3" id="KW-0802">TPR repeat</keyword>
<dbReference type="SUPFAM" id="SSF48452">
    <property type="entry name" value="TPR-like"/>
    <property type="match status" value="2"/>
</dbReference>
<dbReference type="Pfam" id="PF13374">
    <property type="entry name" value="TPR_10"/>
    <property type="match status" value="2"/>
</dbReference>
<accession>A0A8S2EDR0</accession>
<evidence type="ECO:0008006" key="7">
    <source>
        <dbReference type="Google" id="ProtNLM"/>
    </source>
</evidence>